<evidence type="ECO:0000256" key="8">
    <source>
        <dbReference type="ARBA" id="ARBA00023077"/>
    </source>
</evidence>
<dbReference type="Pfam" id="PF07715">
    <property type="entry name" value="Plug"/>
    <property type="match status" value="1"/>
</dbReference>
<name>A0ABS3CI17_9BACT</name>
<sequence length="798" mass="87585">MRKLILLVLGMVCSMLSFAQSNQIKGKVIDEIDKTPVVGANIIIDGTRGVITDNNGEFTFPCSGSSRLKVTFVGYKSVNQTVSCGSSEMLVIALVPNEQELERVEVLANSNKTQLEQPISYVEMDETDLKRGTGLFLDDAINTNVPGVFMQRRTQSGGQQINIRGYGSGMGFRGVSNNFDSQGVKMYLNGIPVTDGEGITVMDDIDYGSVTNTSILKGPSGTLYGLAIAGVINMQTEKAPRNKTSIGQDMTVGSYGLLRTTTRLSVGTENSSILLNYGHQKFDGFMDHTKSSKDFANMMGDFRLNDKHTITTYLGYADSYDERNGELTREQYESFDYSGNPRYIKNNAHSAVETFRAGVGSTYRFNQTISNTTSLFGSSQRLDNSSAGGWNDKSPLNYGFRSVSDLNFNLGENVELAGQAGAEAQRMNAQTVGYGMGADSTNLAGYNIITSLRSNQVTTSSTISYFTQWTLKLPSQLSLTAGLGISNMNLSLDDRLWAFSNNHPGNDKLKVYSNSYKGLVSPTLAINKEINSQASVYASYSTGYKAPVASNILISTTGELNTGLKPEKGTQFELGTKGSFADNRLFYTLSVFQANFQDKFTTVTVQNPDNTATLYSYLVNGGKLDNKGVEAYVKYTAWESQSGFLKLIQPFANFTFSDFTYEDYQFERVGKNDQGKDVAIVEDYSGLAVAGVAPFVFNTGIDVDTHVGFYGNLYFNYRSSMPYTSDGLNETDPYNLLNSKIGFRKSLSQFDLDLYVAANNITGSQYYNMVFVNQLPDAYIPGPNEINFFGGINLKYSF</sequence>
<keyword evidence="6" id="KW-0408">Iron</keyword>
<evidence type="ECO:0000256" key="3">
    <source>
        <dbReference type="ARBA" id="ARBA00022452"/>
    </source>
</evidence>
<dbReference type="PANTHER" id="PTHR32552">
    <property type="entry name" value="FERRICHROME IRON RECEPTOR-RELATED"/>
    <property type="match status" value="1"/>
</dbReference>
<evidence type="ECO:0000256" key="5">
    <source>
        <dbReference type="ARBA" id="ARBA00022692"/>
    </source>
</evidence>
<dbReference type="InterPro" id="IPR012910">
    <property type="entry name" value="Plug_dom"/>
</dbReference>
<evidence type="ECO:0000313" key="16">
    <source>
        <dbReference type="EMBL" id="MBN7816742.1"/>
    </source>
</evidence>
<evidence type="ECO:0000256" key="7">
    <source>
        <dbReference type="ARBA" id="ARBA00023065"/>
    </source>
</evidence>
<keyword evidence="17" id="KW-1185">Reference proteome</keyword>
<dbReference type="InterPro" id="IPR039426">
    <property type="entry name" value="TonB-dep_rcpt-like"/>
</dbReference>
<dbReference type="InterPro" id="IPR037066">
    <property type="entry name" value="Plug_dom_sf"/>
</dbReference>
<dbReference type="Proteomes" id="UP000664480">
    <property type="component" value="Unassembled WGS sequence"/>
</dbReference>
<dbReference type="PANTHER" id="PTHR32552:SF81">
    <property type="entry name" value="TONB-DEPENDENT OUTER MEMBRANE RECEPTOR"/>
    <property type="match status" value="1"/>
</dbReference>
<dbReference type="Gene3D" id="2.60.40.1120">
    <property type="entry name" value="Carboxypeptidase-like, regulatory domain"/>
    <property type="match status" value="1"/>
</dbReference>
<evidence type="ECO:0000256" key="1">
    <source>
        <dbReference type="ARBA" id="ARBA00004571"/>
    </source>
</evidence>
<evidence type="ECO:0000256" key="9">
    <source>
        <dbReference type="ARBA" id="ARBA00023136"/>
    </source>
</evidence>
<reference evidence="16 17" key="1">
    <citation type="submission" date="2021-03" db="EMBL/GenBank/DDBJ databases">
        <title>novel species isolated from a fishpond in China.</title>
        <authorList>
            <person name="Lu H."/>
            <person name="Cai Z."/>
        </authorList>
    </citation>
    <scope>NUCLEOTIDE SEQUENCE [LARGE SCALE GENOMIC DNA]</scope>
    <source>
        <strain evidence="16 17">YJ13C</strain>
    </source>
</reference>
<protein>
    <submittedName>
        <fullName evidence="16">TonB-dependent receptor</fullName>
    </submittedName>
</protein>
<dbReference type="InterPro" id="IPR008969">
    <property type="entry name" value="CarboxyPept-like_regulatory"/>
</dbReference>
<dbReference type="Pfam" id="PF00593">
    <property type="entry name" value="TonB_dep_Rec_b-barrel"/>
    <property type="match status" value="1"/>
</dbReference>
<dbReference type="InterPro" id="IPR036942">
    <property type="entry name" value="Beta-barrel_TonB_sf"/>
</dbReference>
<dbReference type="Gene3D" id="2.40.170.20">
    <property type="entry name" value="TonB-dependent receptor, beta-barrel domain"/>
    <property type="match status" value="1"/>
</dbReference>
<evidence type="ECO:0000256" key="6">
    <source>
        <dbReference type="ARBA" id="ARBA00023004"/>
    </source>
</evidence>
<evidence type="ECO:0000259" key="14">
    <source>
        <dbReference type="Pfam" id="PF00593"/>
    </source>
</evidence>
<keyword evidence="4" id="KW-0410">Iron transport</keyword>
<feature type="domain" description="TonB-dependent receptor plug" evidence="15">
    <location>
        <begin position="115"/>
        <end position="231"/>
    </location>
</feature>
<evidence type="ECO:0000256" key="10">
    <source>
        <dbReference type="ARBA" id="ARBA00023237"/>
    </source>
</evidence>
<dbReference type="EMBL" id="JAFKCU010000003">
    <property type="protein sequence ID" value="MBN7816742.1"/>
    <property type="molecule type" value="Genomic_DNA"/>
</dbReference>
<keyword evidence="5 11" id="KW-0812">Transmembrane</keyword>
<dbReference type="RefSeq" id="WP_206587410.1">
    <property type="nucleotide sequence ID" value="NZ_JAFKCU010000003.1"/>
</dbReference>
<keyword evidence="7" id="KW-0406">Ion transport</keyword>
<dbReference type="Gene3D" id="2.170.130.10">
    <property type="entry name" value="TonB-dependent receptor, plug domain"/>
    <property type="match status" value="1"/>
</dbReference>
<feature type="domain" description="TonB-dependent receptor-like beta-barrel" evidence="14">
    <location>
        <begin position="303"/>
        <end position="761"/>
    </location>
</feature>
<gene>
    <name evidence="16" type="ORF">J0A69_14940</name>
</gene>
<dbReference type="InterPro" id="IPR000531">
    <property type="entry name" value="Beta-barrel_TonB"/>
</dbReference>
<keyword evidence="3 11" id="KW-1134">Transmembrane beta strand</keyword>
<keyword evidence="2 11" id="KW-0813">Transport</keyword>
<evidence type="ECO:0000256" key="11">
    <source>
        <dbReference type="PROSITE-ProRule" id="PRU01360"/>
    </source>
</evidence>
<evidence type="ECO:0000256" key="4">
    <source>
        <dbReference type="ARBA" id="ARBA00022496"/>
    </source>
</evidence>
<comment type="similarity">
    <text evidence="11 12">Belongs to the TonB-dependent receptor family.</text>
</comment>
<keyword evidence="16" id="KW-0675">Receptor</keyword>
<evidence type="ECO:0000256" key="13">
    <source>
        <dbReference type="SAM" id="SignalP"/>
    </source>
</evidence>
<dbReference type="SUPFAM" id="SSF49464">
    <property type="entry name" value="Carboxypeptidase regulatory domain-like"/>
    <property type="match status" value="1"/>
</dbReference>
<evidence type="ECO:0000259" key="15">
    <source>
        <dbReference type="Pfam" id="PF07715"/>
    </source>
</evidence>
<organism evidence="16 17">
    <name type="scientific">Algoriphagus pacificus</name>
    <dbReference type="NCBI Taxonomy" id="2811234"/>
    <lineage>
        <taxon>Bacteria</taxon>
        <taxon>Pseudomonadati</taxon>
        <taxon>Bacteroidota</taxon>
        <taxon>Cytophagia</taxon>
        <taxon>Cytophagales</taxon>
        <taxon>Cyclobacteriaceae</taxon>
        <taxon>Algoriphagus</taxon>
    </lineage>
</organism>
<evidence type="ECO:0000313" key="17">
    <source>
        <dbReference type="Proteomes" id="UP000664480"/>
    </source>
</evidence>
<dbReference type="SUPFAM" id="SSF56935">
    <property type="entry name" value="Porins"/>
    <property type="match status" value="1"/>
</dbReference>
<keyword evidence="9 11" id="KW-0472">Membrane</keyword>
<comment type="subcellular location">
    <subcellularLocation>
        <location evidence="1 11">Cell outer membrane</location>
        <topology evidence="1 11">Multi-pass membrane protein</topology>
    </subcellularLocation>
</comment>
<accession>A0ABS3CI17</accession>
<proteinExistence type="inferred from homology"/>
<comment type="caution">
    <text evidence="16">The sequence shown here is derived from an EMBL/GenBank/DDBJ whole genome shotgun (WGS) entry which is preliminary data.</text>
</comment>
<dbReference type="Pfam" id="PF13715">
    <property type="entry name" value="CarbopepD_reg_2"/>
    <property type="match status" value="1"/>
</dbReference>
<evidence type="ECO:0000256" key="12">
    <source>
        <dbReference type="RuleBase" id="RU003357"/>
    </source>
</evidence>
<evidence type="ECO:0000256" key="2">
    <source>
        <dbReference type="ARBA" id="ARBA00022448"/>
    </source>
</evidence>
<keyword evidence="13" id="KW-0732">Signal</keyword>
<feature type="signal peptide" evidence="13">
    <location>
        <begin position="1"/>
        <end position="19"/>
    </location>
</feature>
<dbReference type="PROSITE" id="PS52016">
    <property type="entry name" value="TONB_DEPENDENT_REC_3"/>
    <property type="match status" value="1"/>
</dbReference>
<feature type="chain" id="PRO_5045795145" evidence="13">
    <location>
        <begin position="20"/>
        <end position="798"/>
    </location>
</feature>
<keyword evidence="10 11" id="KW-0998">Cell outer membrane</keyword>
<keyword evidence="8 12" id="KW-0798">TonB box</keyword>